<comment type="subcellular location">
    <subcellularLocation>
        <location evidence="1">Secreted</location>
    </subcellularLocation>
</comment>
<dbReference type="SUPFAM" id="SSF48113">
    <property type="entry name" value="Heme-dependent peroxidases"/>
    <property type="match status" value="1"/>
</dbReference>
<feature type="chain" id="PRO_5040327144" description="Peroxidase" evidence="9">
    <location>
        <begin position="28"/>
        <end position="728"/>
    </location>
</feature>
<evidence type="ECO:0000256" key="6">
    <source>
        <dbReference type="ARBA" id="ARBA00023002"/>
    </source>
</evidence>
<dbReference type="GO" id="GO:0006979">
    <property type="term" value="P:response to oxidative stress"/>
    <property type="evidence" value="ECO:0007669"/>
    <property type="project" value="InterPro"/>
</dbReference>
<gene>
    <name evidence="10" type="ORF">PHAECO_LOCUS5820</name>
</gene>
<evidence type="ECO:0000256" key="1">
    <source>
        <dbReference type="ARBA" id="ARBA00004613"/>
    </source>
</evidence>
<evidence type="ECO:0000313" key="10">
    <source>
        <dbReference type="EMBL" id="CAG9818033.1"/>
    </source>
</evidence>
<dbReference type="CDD" id="cd09823">
    <property type="entry name" value="peroxinectin_like"/>
    <property type="match status" value="1"/>
</dbReference>
<dbReference type="OrthoDB" id="823504at2759"/>
<dbReference type="InterPro" id="IPR019791">
    <property type="entry name" value="Haem_peroxidase_animal"/>
</dbReference>
<evidence type="ECO:0000256" key="8">
    <source>
        <dbReference type="PIRSR" id="PIRSR619791-2"/>
    </source>
</evidence>
<evidence type="ECO:0008006" key="12">
    <source>
        <dbReference type="Google" id="ProtNLM"/>
    </source>
</evidence>
<dbReference type="PANTHER" id="PTHR11475:SF125">
    <property type="entry name" value="GH11385P"/>
    <property type="match status" value="1"/>
</dbReference>
<keyword evidence="3" id="KW-0575">Peroxidase</keyword>
<dbReference type="InterPro" id="IPR010255">
    <property type="entry name" value="Haem_peroxidase_sf"/>
</dbReference>
<dbReference type="Gene3D" id="1.10.640.10">
    <property type="entry name" value="Haem peroxidase domain superfamily, animal type"/>
    <property type="match status" value="1"/>
</dbReference>
<evidence type="ECO:0000256" key="9">
    <source>
        <dbReference type="SAM" id="SignalP"/>
    </source>
</evidence>
<keyword evidence="8" id="KW-0479">Metal-binding</keyword>
<feature type="binding site" description="axial binding residue" evidence="8">
    <location>
        <position position="487"/>
    </location>
    <ligand>
        <name>heme b</name>
        <dbReference type="ChEBI" id="CHEBI:60344"/>
    </ligand>
    <ligandPart>
        <name>Fe</name>
        <dbReference type="ChEBI" id="CHEBI:18248"/>
    </ligandPart>
</feature>
<dbReference type="FunFam" id="1.10.640.10:FF:000003">
    <property type="entry name" value="chorion peroxidase"/>
    <property type="match status" value="1"/>
</dbReference>
<evidence type="ECO:0000256" key="4">
    <source>
        <dbReference type="ARBA" id="ARBA00022617"/>
    </source>
</evidence>
<dbReference type="EMBL" id="OU896723">
    <property type="protein sequence ID" value="CAG9818033.1"/>
    <property type="molecule type" value="Genomic_DNA"/>
</dbReference>
<keyword evidence="5 9" id="KW-0732">Signal</keyword>
<evidence type="ECO:0000256" key="7">
    <source>
        <dbReference type="ARBA" id="ARBA00023004"/>
    </source>
</evidence>
<dbReference type="GO" id="GO:0020037">
    <property type="term" value="F:heme binding"/>
    <property type="evidence" value="ECO:0007669"/>
    <property type="project" value="InterPro"/>
</dbReference>
<dbReference type="Proteomes" id="UP001153737">
    <property type="component" value="Chromosome 17"/>
</dbReference>
<dbReference type="PANTHER" id="PTHR11475">
    <property type="entry name" value="OXIDASE/PEROXIDASE"/>
    <property type="match status" value="1"/>
</dbReference>
<keyword evidence="2" id="KW-0964">Secreted</keyword>
<name>A0A9N9SD64_PHACE</name>
<evidence type="ECO:0000256" key="3">
    <source>
        <dbReference type="ARBA" id="ARBA00022559"/>
    </source>
</evidence>
<dbReference type="GO" id="GO:0046872">
    <property type="term" value="F:metal ion binding"/>
    <property type="evidence" value="ECO:0007669"/>
    <property type="project" value="UniProtKB-KW"/>
</dbReference>
<organism evidence="10 11">
    <name type="scientific">Phaedon cochleariae</name>
    <name type="common">Mustard beetle</name>
    <dbReference type="NCBI Taxonomy" id="80249"/>
    <lineage>
        <taxon>Eukaryota</taxon>
        <taxon>Metazoa</taxon>
        <taxon>Ecdysozoa</taxon>
        <taxon>Arthropoda</taxon>
        <taxon>Hexapoda</taxon>
        <taxon>Insecta</taxon>
        <taxon>Pterygota</taxon>
        <taxon>Neoptera</taxon>
        <taxon>Endopterygota</taxon>
        <taxon>Coleoptera</taxon>
        <taxon>Polyphaga</taxon>
        <taxon>Cucujiformia</taxon>
        <taxon>Chrysomeloidea</taxon>
        <taxon>Chrysomelidae</taxon>
        <taxon>Chrysomelinae</taxon>
        <taxon>Chrysomelini</taxon>
        <taxon>Phaedon</taxon>
    </lineage>
</organism>
<dbReference type="GO" id="GO:0022412">
    <property type="term" value="P:cellular process involved in reproduction in multicellular organism"/>
    <property type="evidence" value="ECO:0007669"/>
    <property type="project" value="UniProtKB-ARBA"/>
</dbReference>
<feature type="signal peptide" evidence="9">
    <location>
        <begin position="1"/>
        <end position="27"/>
    </location>
</feature>
<dbReference type="AlphaFoldDB" id="A0A9N9SD64"/>
<accession>A0A9N9SD64</accession>
<keyword evidence="6" id="KW-0560">Oxidoreductase</keyword>
<dbReference type="PROSITE" id="PS50292">
    <property type="entry name" value="PEROXIDASE_3"/>
    <property type="match status" value="1"/>
</dbReference>
<keyword evidence="11" id="KW-1185">Reference proteome</keyword>
<reference evidence="10" key="2">
    <citation type="submission" date="2022-10" db="EMBL/GenBank/DDBJ databases">
        <authorList>
            <consortium name="ENA_rothamsted_submissions"/>
            <consortium name="culmorum"/>
            <person name="King R."/>
        </authorList>
    </citation>
    <scope>NUCLEOTIDE SEQUENCE</scope>
</reference>
<dbReference type="GO" id="GO:0005576">
    <property type="term" value="C:extracellular region"/>
    <property type="evidence" value="ECO:0007669"/>
    <property type="project" value="UniProtKB-SubCell"/>
</dbReference>
<dbReference type="GO" id="GO:0004601">
    <property type="term" value="F:peroxidase activity"/>
    <property type="evidence" value="ECO:0007669"/>
    <property type="project" value="UniProtKB-KW"/>
</dbReference>
<evidence type="ECO:0000256" key="2">
    <source>
        <dbReference type="ARBA" id="ARBA00022525"/>
    </source>
</evidence>
<protein>
    <recommendedName>
        <fullName evidence="12">Peroxidase</fullName>
    </recommendedName>
</protein>
<evidence type="ECO:0000256" key="5">
    <source>
        <dbReference type="ARBA" id="ARBA00022729"/>
    </source>
</evidence>
<proteinExistence type="predicted"/>
<dbReference type="PRINTS" id="PR00457">
    <property type="entry name" value="ANPEROXIDASE"/>
</dbReference>
<dbReference type="Pfam" id="PF03098">
    <property type="entry name" value="An_peroxidase"/>
    <property type="match status" value="1"/>
</dbReference>
<keyword evidence="7 8" id="KW-0408">Iron</keyword>
<reference evidence="10" key="1">
    <citation type="submission" date="2022-01" db="EMBL/GenBank/DDBJ databases">
        <authorList>
            <person name="King R."/>
        </authorList>
    </citation>
    <scope>NUCLEOTIDE SEQUENCE</scope>
</reference>
<sequence>MIMQWRTFSKMNFPLFITCLLPFITSAGILSPTSGRRGNIRERSTSNYGIKKEDLESAVTFAYHTTNMSERLEDNIKGRVGISNGSPSFGLNIAYRSEDRAIERGRKALIAARATVQLANMFCMSYKLNYDDCLAAINKFSLKDSSLKSVCDHSEKNCSSEEYQNMYRSPEGSCNNVKKSSLGESFTGYTRLLAPDYSDNINTVRRARNKDALPNARTVGSTIIDEIRFTNDRLTLAVIQWGQFLEHDLSRFAFPVMYHYNISFDCCDRDGRNLAPRYLHPLCMAVGVPSDNEYTFASGLSCISYARSLPAVGNDCRFGWINQLNQATHFLDGSQVYGVTFEKTSELRSYTDGMLKMHQIGEKHFLPSSENPSENCQVETKNAACFTAGDPRVNQHPRLTVMHTIWAREHNRIAEKLREMNEHWDDEKLFQETRRIVVAEMQHITYNDWVPKILGEKKLQNAGKTYQESVDPTVSNSFATAAIRSLHSMFSDHFRLLDEDRNNADSPSINYRGHFNNPGIILKVDVFDSLIRGLASESIGNVDARSQKLPNESFTDENFGYDTLTLDIQRSRDHGLPSYNAYRKHCGLKMASSMQNFADHMTSANAELLANLYDSPDDVDLIVGGLMETPQPGSLVGPTFACLITDQLLRTRQGDRFFYTNQNQPKPFSSTQLREIEKVSLARIFCDNSDSIKMMQQDVFVKISRSNDLVDCNSDIIPRMNLMPWQDT</sequence>
<dbReference type="InterPro" id="IPR037120">
    <property type="entry name" value="Haem_peroxidase_sf_animal"/>
</dbReference>
<evidence type="ECO:0000313" key="11">
    <source>
        <dbReference type="Proteomes" id="UP001153737"/>
    </source>
</evidence>
<keyword evidence="4 8" id="KW-0349">Heme</keyword>